<dbReference type="Proteomes" id="UP000663881">
    <property type="component" value="Unassembled WGS sequence"/>
</dbReference>
<feature type="non-terminal residue" evidence="1">
    <location>
        <position position="1"/>
    </location>
</feature>
<sequence length="74" mass="8460">SRTGHERFSFDNACRKQVGENLTLVLYQHILTQSSAINLSQPLVFCQLNESYCKPLATMDKVSYNEQKSIVDLH</sequence>
<comment type="caution">
    <text evidence="1">The sequence shown here is derived from an EMBL/GenBank/DDBJ whole genome shotgun (WGS) entry which is preliminary data.</text>
</comment>
<organism evidence="1 2">
    <name type="scientific">Adineta steineri</name>
    <dbReference type="NCBI Taxonomy" id="433720"/>
    <lineage>
        <taxon>Eukaryota</taxon>
        <taxon>Metazoa</taxon>
        <taxon>Spiralia</taxon>
        <taxon>Gnathifera</taxon>
        <taxon>Rotifera</taxon>
        <taxon>Eurotatoria</taxon>
        <taxon>Bdelloidea</taxon>
        <taxon>Adinetida</taxon>
        <taxon>Adinetidae</taxon>
        <taxon>Adineta</taxon>
    </lineage>
</organism>
<dbReference type="AlphaFoldDB" id="A0A820S4F6"/>
<gene>
    <name evidence="1" type="ORF">OKA104_LOCUS53960</name>
</gene>
<proteinExistence type="predicted"/>
<evidence type="ECO:0000313" key="2">
    <source>
        <dbReference type="Proteomes" id="UP000663881"/>
    </source>
</evidence>
<protein>
    <submittedName>
        <fullName evidence="1">Uncharacterized protein</fullName>
    </submittedName>
</protein>
<dbReference type="EMBL" id="CAJOAY010034785">
    <property type="protein sequence ID" value="CAF4447270.1"/>
    <property type="molecule type" value="Genomic_DNA"/>
</dbReference>
<accession>A0A820S4F6</accession>
<reference evidence="1" key="1">
    <citation type="submission" date="2021-02" db="EMBL/GenBank/DDBJ databases">
        <authorList>
            <person name="Nowell W R."/>
        </authorList>
    </citation>
    <scope>NUCLEOTIDE SEQUENCE</scope>
</reference>
<name>A0A820S4F6_9BILA</name>
<evidence type="ECO:0000313" key="1">
    <source>
        <dbReference type="EMBL" id="CAF4447270.1"/>
    </source>
</evidence>